<organism evidence="1">
    <name type="scientific">Panicum hallii</name>
    <dbReference type="NCBI Taxonomy" id="206008"/>
    <lineage>
        <taxon>Eukaryota</taxon>
        <taxon>Viridiplantae</taxon>
        <taxon>Streptophyta</taxon>
        <taxon>Embryophyta</taxon>
        <taxon>Tracheophyta</taxon>
        <taxon>Spermatophyta</taxon>
        <taxon>Magnoliopsida</taxon>
        <taxon>Liliopsida</taxon>
        <taxon>Poales</taxon>
        <taxon>Poaceae</taxon>
        <taxon>PACMAD clade</taxon>
        <taxon>Panicoideae</taxon>
        <taxon>Panicodae</taxon>
        <taxon>Paniceae</taxon>
        <taxon>Panicinae</taxon>
        <taxon>Panicum</taxon>
        <taxon>Panicum sect. Panicum</taxon>
    </lineage>
</organism>
<dbReference type="EMBL" id="CM008048">
    <property type="protein sequence ID" value="PVH61506.1"/>
    <property type="molecule type" value="Genomic_DNA"/>
</dbReference>
<reference evidence="1" key="1">
    <citation type="submission" date="2018-04" db="EMBL/GenBank/DDBJ databases">
        <title>WGS assembly of Panicum hallii.</title>
        <authorList>
            <person name="Lovell J."/>
            <person name="Jenkins J."/>
            <person name="Lowry D."/>
            <person name="Mamidi S."/>
            <person name="Sreedasyam A."/>
            <person name="Weng X."/>
            <person name="Barry K."/>
            <person name="Bonette J."/>
            <person name="Campitelli B."/>
            <person name="Daum C."/>
            <person name="Gordon S."/>
            <person name="Gould B."/>
            <person name="Lipzen A."/>
            <person name="Macqueen A."/>
            <person name="Palacio-Mejia J."/>
            <person name="Plott C."/>
            <person name="Shakirov E."/>
            <person name="Shu S."/>
            <person name="Yoshinaga Y."/>
            <person name="Zane M."/>
            <person name="Rokhsar D."/>
            <person name="Grimwood J."/>
            <person name="Schmutz J."/>
            <person name="Juenger T."/>
        </authorList>
    </citation>
    <scope>NUCLEOTIDE SEQUENCE [LARGE SCALE GENOMIC DNA]</scope>
    <source>
        <strain evidence="1">FIL2</strain>
    </source>
</reference>
<dbReference type="Gramene" id="PVH61506">
    <property type="protein sequence ID" value="PVH61506"/>
    <property type="gene ID" value="PAHAL_3G049300"/>
</dbReference>
<proteinExistence type="predicted"/>
<dbReference type="Proteomes" id="UP000243499">
    <property type="component" value="Chromosome 3"/>
</dbReference>
<evidence type="ECO:0000313" key="1">
    <source>
        <dbReference type="EMBL" id="PVH61506.1"/>
    </source>
</evidence>
<gene>
    <name evidence="1" type="ORF">PAHAL_3G049300</name>
</gene>
<dbReference type="AlphaFoldDB" id="A0A2T8KH50"/>
<sequence>MEGSVHIEKRPENFSFREILPHHASLQKSVALPSPTTMSLPFQIEIFCFEEVIPYR</sequence>
<accession>A0A2T8KH50</accession>
<name>A0A2T8KH50_9POAL</name>
<protein>
    <submittedName>
        <fullName evidence="1">Uncharacterized protein</fullName>
    </submittedName>
</protein>